<evidence type="ECO:0000313" key="3">
    <source>
        <dbReference type="Proteomes" id="UP000887116"/>
    </source>
</evidence>
<accession>A0A8X6HRS8</accession>
<gene>
    <name evidence="2" type="ORF">TNCT_230661</name>
</gene>
<keyword evidence="3" id="KW-1185">Reference proteome</keyword>
<evidence type="ECO:0000313" key="2">
    <source>
        <dbReference type="EMBL" id="GFR08359.1"/>
    </source>
</evidence>
<organism evidence="2 3">
    <name type="scientific">Trichonephila clavata</name>
    <name type="common">Joro spider</name>
    <name type="synonym">Nephila clavata</name>
    <dbReference type="NCBI Taxonomy" id="2740835"/>
    <lineage>
        <taxon>Eukaryota</taxon>
        <taxon>Metazoa</taxon>
        <taxon>Ecdysozoa</taxon>
        <taxon>Arthropoda</taxon>
        <taxon>Chelicerata</taxon>
        <taxon>Arachnida</taxon>
        <taxon>Araneae</taxon>
        <taxon>Araneomorphae</taxon>
        <taxon>Entelegynae</taxon>
        <taxon>Araneoidea</taxon>
        <taxon>Nephilidae</taxon>
        <taxon>Trichonephila</taxon>
    </lineage>
</organism>
<proteinExistence type="predicted"/>
<sequence length="75" mass="8757">MSSTTTSRIVKRPMSSSTLDFPAEKHQENARRWYKTTLRDSGTLHGFFNFCRQKLQPSRGSNFVTQVERLFLEDT</sequence>
<comment type="caution">
    <text evidence="2">The sequence shown here is derived from an EMBL/GenBank/DDBJ whole genome shotgun (WGS) entry which is preliminary data.</text>
</comment>
<evidence type="ECO:0000256" key="1">
    <source>
        <dbReference type="SAM" id="MobiDB-lite"/>
    </source>
</evidence>
<reference evidence="2" key="1">
    <citation type="submission" date="2020-07" db="EMBL/GenBank/DDBJ databases">
        <title>Multicomponent nature underlies the extraordinary mechanical properties of spider dragline silk.</title>
        <authorList>
            <person name="Kono N."/>
            <person name="Nakamura H."/>
            <person name="Mori M."/>
            <person name="Yoshida Y."/>
            <person name="Ohtoshi R."/>
            <person name="Malay A.D."/>
            <person name="Moran D.A.P."/>
            <person name="Tomita M."/>
            <person name="Numata K."/>
            <person name="Arakawa K."/>
        </authorList>
    </citation>
    <scope>NUCLEOTIDE SEQUENCE</scope>
</reference>
<protein>
    <submittedName>
        <fullName evidence="2">Uncharacterized protein</fullName>
    </submittedName>
</protein>
<dbReference type="AlphaFoldDB" id="A0A8X6HRS8"/>
<dbReference type="Proteomes" id="UP000887116">
    <property type="component" value="Unassembled WGS sequence"/>
</dbReference>
<name>A0A8X6HRS8_TRICU</name>
<feature type="compositionally biased region" description="Polar residues" evidence="1">
    <location>
        <begin position="1"/>
        <end position="19"/>
    </location>
</feature>
<dbReference type="EMBL" id="BMAO01016412">
    <property type="protein sequence ID" value="GFR08359.1"/>
    <property type="molecule type" value="Genomic_DNA"/>
</dbReference>
<feature type="region of interest" description="Disordered" evidence="1">
    <location>
        <begin position="1"/>
        <end position="23"/>
    </location>
</feature>